<evidence type="ECO:0000256" key="8">
    <source>
        <dbReference type="SAM" id="Phobius"/>
    </source>
</evidence>
<evidence type="ECO:0000256" key="6">
    <source>
        <dbReference type="ARBA" id="ARBA00022967"/>
    </source>
</evidence>
<feature type="region of interest" description="Disordered" evidence="7">
    <location>
        <begin position="319"/>
        <end position="338"/>
    </location>
</feature>
<feature type="region of interest" description="Disordered" evidence="7">
    <location>
        <begin position="56"/>
        <end position="90"/>
    </location>
</feature>
<keyword evidence="6" id="KW-1278">Translocase</keyword>
<evidence type="ECO:0000256" key="5">
    <source>
        <dbReference type="ARBA" id="ARBA00022842"/>
    </source>
</evidence>
<protein>
    <submittedName>
        <fullName evidence="10">Polyamine-transporting ATPase 13A2-like</fullName>
    </submittedName>
</protein>
<feature type="transmembrane region" description="Helical" evidence="8">
    <location>
        <begin position="158"/>
        <end position="188"/>
    </location>
</feature>
<dbReference type="InterPro" id="IPR023298">
    <property type="entry name" value="ATPase_P-typ_TM_dom_sf"/>
</dbReference>
<dbReference type="GO" id="GO:0019829">
    <property type="term" value="F:ATPase-coupled monoatomic cation transmembrane transporter activity"/>
    <property type="evidence" value="ECO:0007669"/>
    <property type="project" value="TreeGrafter"/>
</dbReference>
<evidence type="ECO:0000256" key="2">
    <source>
        <dbReference type="ARBA" id="ARBA00022723"/>
    </source>
</evidence>
<dbReference type="GO" id="GO:0031902">
    <property type="term" value="C:late endosome membrane"/>
    <property type="evidence" value="ECO:0007669"/>
    <property type="project" value="TreeGrafter"/>
</dbReference>
<dbReference type="PANTHER" id="PTHR45630">
    <property type="entry name" value="CATION-TRANSPORTING ATPASE-RELATED"/>
    <property type="match status" value="1"/>
</dbReference>
<feature type="compositionally biased region" description="Pro residues" evidence="7">
    <location>
        <begin position="329"/>
        <end position="338"/>
    </location>
</feature>
<name>A0A8M1H0E6_URSMA</name>
<keyword evidence="9" id="KW-1185">Reference proteome</keyword>
<dbReference type="PANTHER" id="PTHR45630:SF2">
    <property type="entry name" value="POLYAMINE-TRANSPORTING ATPASE 13A2"/>
    <property type="match status" value="1"/>
</dbReference>
<reference evidence="10" key="1">
    <citation type="submission" date="2025-08" db="UniProtKB">
        <authorList>
            <consortium name="RefSeq"/>
        </authorList>
    </citation>
    <scope>IDENTIFICATION</scope>
    <source>
        <tissue evidence="10">Whole blood</tissue>
    </source>
</reference>
<keyword evidence="8" id="KW-1133">Transmembrane helix</keyword>
<accession>A0A8M1H0E6</accession>
<dbReference type="SUPFAM" id="SSF81665">
    <property type="entry name" value="Calcium ATPase, transmembrane domain M"/>
    <property type="match status" value="1"/>
</dbReference>
<keyword evidence="2" id="KW-0479">Metal-binding</keyword>
<keyword evidence="5" id="KW-0460">Magnesium</keyword>
<dbReference type="GeneID" id="121106385"/>
<evidence type="ECO:0000256" key="7">
    <source>
        <dbReference type="SAM" id="MobiDB-lite"/>
    </source>
</evidence>
<dbReference type="GO" id="GO:0061909">
    <property type="term" value="P:autophagosome-lysosome fusion"/>
    <property type="evidence" value="ECO:0007669"/>
    <property type="project" value="TreeGrafter"/>
</dbReference>
<feature type="transmembrane region" description="Helical" evidence="8">
    <location>
        <begin position="277"/>
        <end position="297"/>
    </location>
</feature>
<organism evidence="9 10">
    <name type="scientific">Ursus maritimus</name>
    <name type="common">Polar bear</name>
    <name type="synonym">Thalarctos maritimus</name>
    <dbReference type="NCBI Taxonomy" id="29073"/>
    <lineage>
        <taxon>Eukaryota</taxon>
        <taxon>Metazoa</taxon>
        <taxon>Chordata</taxon>
        <taxon>Craniata</taxon>
        <taxon>Vertebrata</taxon>
        <taxon>Euteleostomi</taxon>
        <taxon>Mammalia</taxon>
        <taxon>Eutheria</taxon>
        <taxon>Laurasiatheria</taxon>
        <taxon>Carnivora</taxon>
        <taxon>Caniformia</taxon>
        <taxon>Ursidae</taxon>
        <taxon>Ursus</taxon>
    </lineage>
</organism>
<evidence type="ECO:0000256" key="1">
    <source>
        <dbReference type="ARBA" id="ARBA00004141"/>
    </source>
</evidence>
<dbReference type="GO" id="GO:0015203">
    <property type="term" value="F:polyamine transmembrane transporter activity"/>
    <property type="evidence" value="ECO:0007669"/>
    <property type="project" value="TreeGrafter"/>
</dbReference>
<dbReference type="GO" id="GO:0010821">
    <property type="term" value="P:regulation of mitochondrion organization"/>
    <property type="evidence" value="ECO:0007669"/>
    <property type="project" value="TreeGrafter"/>
</dbReference>
<keyword evidence="8" id="KW-0472">Membrane</keyword>
<sequence>RTGICPCIHQEPCPLVTEGLREAEPEHPRSLGASCGREEPPVRFRCPKVSRDAFSLRPKEGLPEGSAVSSPADCPLPRPDRAAGPESDLPHWTGAGPVPPCYLPSARPPLPQINTNLGDVQFLVIDLVITTTVAVLMSRTGPALALGRARPPGALLSVPVLSSLLLQVMLVAGVQLGGYFLTVAQPWFVPLNKTVPAPDNLPNYENTVVFSLSSFQYLILAAAVSKGAPFRRPLYTNVPFLVALALLGCVLVALLLAPGLLQGPLALRGIADTCFKLLLLGLVAFNFVGAFMLESVLDQCLPACLRRLRPKRASKKRFKQLERELAEQPWPPPTGPVR</sequence>
<gene>
    <name evidence="10" type="primary">LOC121106385</name>
</gene>
<keyword evidence="4" id="KW-0067">ATP-binding</keyword>
<evidence type="ECO:0000313" key="10">
    <source>
        <dbReference type="RefSeq" id="XP_040501481.1"/>
    </source>
</evidence>
<dbReference type="InterPro" id="IPR006544">
    <property type="entry name" value="P-type_TPase_V"/>
</dbReference>
<feature type="non-terminal residue" evidence="10">
    <location>
        <position position="1"/>
    </location>
</feature>
<dbReference type="GO" id="GO:0016243">
    <property type="term" value="P:regulation of autophagosome size"/>
    <property type="evidence" value="ECO:0007669"/>
    <property type="project" value="TreeGrafter"/>
</dbReference>
<comment type="subcellular location">
    <subcellularLocation>
        <location evidence="1">Membrane</location>
        <topology evidence="1">Multi-pass membrane protein</topology>
    </subcellularLocation>
</comment>
<feature type="transmembrane region" description="Helical" evidence="8">
    <location>
        <begin position="237"/>
        <end position="257"/>
    </location>
</feature>
<feature type="transmembrane region" description="Helical" evidence="8">
    <location>
        <begin position="208"/>
        <end position="225"/>
    </location>
</feature>
<dbReference type="RefSeq" id="XP_040501481.1">
    <property type="nucleotide sequence ID" value="XM_040645547.1"/>
</dbReference>
<proteinExistence type="predicted"/>
<evidence type="ECO:0000256" key="3">
    <source>
        <dbReference type="ARBA" id="ARBA00022741"/>
    </source>
</evidence>
<dbReference type="KEGG" id="umr:121106385"/>
<dbReference type="AlphaFoldDB" id="A0A8M1H0E6"/>
<keyword evidence="8" id="KW-0812">Transmembrane</keyword>
<dbReference type="Proteomes" id="UP000261680">
    <property type="component" value="Unplaced"/>
</dbReference>
<dbReference type="GO" id="GO:0046872">
    <property type="term" value="F:metal ion binding"/>
    <property type="evidence" value="ECO:0007669"/>
    <property type="project" value="UniProtKB-KW"/>
</dbReference>
<evidence type="ECO:0000313" key="9">
    <source>
        <dbReference type="Proteomes" id="UP000261680"/>
    </source>
</evidence>
<dbReference type="GO" id="GO:0140358">
    <property type="term" value="F:P-type transmembrane transporter activity"/>
    <property type="evidence" value="ECO:0007669"/>
    <property type="project" value="InterPro"/>
</dbReference>
<dbReference type="GO" id="GO:0005524">
    <property type="term" value="F:ATP binding"/>
    <property type="evidence" value="ECO:0007669"/>
    <property type="project" value="UniProtKB-KW"/>
</dbReference>
<dbReference type="OrthoDB" id="48943at2759"/>
<dbReference type="GO" id="GO:0006874">
    <property type="term" value="P:intracellular calcium ion homeostasis"/>
    <property type="evidence" value="ECO:0007669"/>
    <property type="project" value="TreeGrafter"/>
</dbReference>
<keyword evidence="3" id="KW-0547">Nucleotide-binding</keyword>
<evidence type="ECO:0000256" key="4">
    <source>
        <dbReference type="ARBA" id="ARBA00022840"/>
    </source>
</evidence>